<gene>
    <name evidence="1" type="ORF">Fmac_029769</name>
</gene>
<comment type="caution">
    <text evidence="1">The sequence shown here is derived from an EMBL/GenBank/DDBJ whole genome shotgun (WGS) entry which is preliminary data.</text>
</comment>
<evidence type="ECO:0000313" key="2">
    <source>
        <dbReference type="Proteomes" id="UP001603857"/>
    </source>
</evidence>
<evidence type="ECO:0000313" key="1">
    <source>
        <dbReference type="EMBL" id="KAL2320800.1"/>
    </source>
</evidence>
<name>A0ABD1LBA8_9FABA</name>
<dbReference type="EMBL" id="JBGMDY010000010">
    <property type="protein sequence ID" value="KAL2320800.1"/>
    <property type="molecule type" value="Genomic_DNA"/>
</dbReference>
<accession>A0ABD1LBA8</accession>
<reference evidence="1 2" key="1">
    <citation type="submission" date="2024-08" db="EMBL/GenBank/DDBJ databases">
        <title>Insights into the chromosomal genome structure of Flemingia macrophylla.</title>
        <authorList>
            <person name="Ding Y."/>
            <person name="Zhao Y."/>
            <person name="Bi W."/>
            <person name="Wu M."/>
            <person name="Zhao G."/>
            <person name="Gong Y."/>
            <person name="Li W."/>
            <person name="Zhang P."/>
        </authorList>
    </citation>
    <scope>NUCLEOTIDE SEQUENCE [LARGE SCALE GENOMIC DNA]</scope>
    <source>
        <strain evidence="1">DYQJB</strain>
        <tissue evidence="1">Leaf</tissue>
    </source>
</reference>
<dbReference type="AlphaFoldDB" id="A0ABD1LBA8"/>
<keyword evidence="2" id="KW-1185">Reference proteome</keyword>
<sequence length="50" mass="5532">MSSENFQISLSLTYSHLFASNSRNRILTIVITANGTPPHLSTISLPIFIK</sequence>
<protein>
    <submittedName>
        <fullName evidence="1">Uncharacterized protein</fullName>
    </submittedName>
</protein>
<proteinExistence type="predicted"/>
<dbReference type="Proteomes" id="UP001603857">
    <property type="component" value="Unassembled WGS sequence"/>
</dbReference>
<organism evidence="1 2">
    <name type="scientific">Flemingia macrophylla</name>
    <dbReference type="NCBI Taxonomy" id="520843"/>
    <lineage>
        <taxon>Eukaryota</taxon>
        <taxon>Viridiplantae</taxon>
        <taxon>Streptophyta</taxon>
        <taxon>Embryophyta</taxon>
        <taxon>Tracheophyta</taxon>
        <taxon>Spermatophyta</taxon>
        <taxon>Magnoliopsida</taxon>
        <taxon>eudicotyledons</taxon>
        <taxon>Gunneridae</taxon>
        <taxon>Pentapetalae</taxon>
        <taxon>rosids</taxon>
        <taxon>fabids</taxon>
        <taxon>Fabales</taxon>
        <taxon>Fabaceae</taxon>
        <taxon>Papilionoideae</taxon>
        <taxon>50 kb inversion clade</taxon>
        <taxon>NPAAA clade</taxon>
        <taxon>indigoferoid/millettioid clade</taxon>
        <taxon>Phaseoleae</taxon>
        <taxon>Flemingia</taxon>
    </lineage>
</organism>